<dbReference type="EMBL" id="MG550112">
    <property type="protein sequence ID" value="QAS68851.1"/>
    <property type="molecule type" value="Genomic_DNA"/>
</dbReference>
<organism evidence="1">
    <name type="scientific">Haloferax tailed virus 1</name>
    <name type="common">HFTV1</name>
    <dbReference type="NCBI Taxonomy" id="2507575"/>
    <lineage>
        <taxon>Viruses</taxon>
        <taxon>Duplodnaviria</taxon>
        <taxon>Heunggongvirae</taxon>
        <taxon>Uroviricota</taxon>
        <taxon>Caudoviricetes</taxon>
        <taxon>Kirjokansivirales</taxon>
        <taxon>Haloferuviridae</taxon>
        <taxon>Retbasiphovirus</taxon>
        <taxon>Retbasiphovirus hantatum</taxon>
        <taxon>Retbasiphovirus HFTV1</taxon>
    </lineage>
</organism>
<evidence type="ECO:0007829" key="3">
    <source>
        <dbReference type="PDB" id="8QSY"/>
    </source>
</evidence>
<keyword evidence="3 4" id="KW-0002">3D-structure</keyword>
<evidence type="ECO:0007829" key="4">
    <source>
        <dbReference type="PDB" id="9GS0"/>
    </source>
</evidence>
<dbReference type="EMDB" id="EMD-51530"/>
<name>A0A410N6Q7_HFTV1</name>
<gene>
    <name evidence="1" type="ORF">HFTV1-gp18</name>
</gene>
<dbReference type="PDB" id="9GS0">
    <property type="method" value="EM"/>
    <property type="resolution" value="2.37 A"/>
    <property type="chains" value="AI/AJ/AK/AL/AM/AN/AO=1-137"/>
</dbReference>
<protein>
    <submittedName>
        <fullName evidence="1">Capsid stabilization protein</fullName>
    </submittedName>
</protein>
<reference evidence="3" key="2">
    <citation type="submission" date="2023-10" db="PDB data bank">
        <title>CryoEM structure of Haloferax tailed virus 1.</title>
        <authorList>
            <person name="Zhang D."/>
            <person name="Daum B."/>
            <person name="Isupov M.N."/>
            <person name="McLaren M."/>
            <person name="Oksanen H."/>
            <person name="Quax T.E.F."/>
            <person name="Schwarzer S."/>
            <person name="Gold V.A.M."/>
            <person name="Antson A."/>
        </authorList>
    </citation>
    <scope>STRUCTURE BY ELECTRON MICROSCOPY (2.68 ANGSTROMS) IN COMPLEX WITH MG(2+)</scope>
</reference>
<sequence length="137" mass="13886">MATETQGEHTFPVEVLISGEELRGYTAGEALSAGEPVYLSGDYEVSASSADGGEFLGVNLYDVASGEPVALAGDDCEVRVEVSEQVTANDEILPDGLGTFETVATSAASAGVAIVQEGAASGEVCEAYIFAVQGTTA</sequence>
<feature type="binding site" evidence="3">
    <location>
        <position position="20"/>
    </location>
    <ligand>
        <name>Mg(2+)</name>
        <dbReference type="ChEBI" id="CHEBI:18420"/>
        <label>2</label>
    </ligand>
</feature>
<dbReference type="Proteomes" id="UP000289930">
    <property type="component" value="Segment"/>
</dbReference>
<keyword evidence="2" id="KW-1185">Reference proteome</keyword>
<accession>A0A410N6Q7</accession>
<evidence type="ECO:0000313" key="2">
    <source>
        <dbReference type="Proteomes" id="UP000289930"/>
    </source>
</evidence>
<evidence type="ECO:0000313" key="1">
    <source>
        <dbReference type="EMBL" id="QAS68851.1"/>
    </source>
</evidence>
<feature type="binding site" evidence="3">
    <location>
        <position position="74"/>
    </location>
    <ligand>
        <name>Mg(2+)</name>
        <dbReference type="ChEBI" id="CHEBI:18420"/>
        <label>3</label>
    </ligand>
</feature>
<feature type="binding site" evidence="3">
    <location>
        <position position="21"/>
    </location>
    <ligand>
        <name>Mg(2+)</name>
        <dbReference type="ChEBI" id="CHEBI:18420"/>
        <label>2</label>
    </ligand>
</feature>
<reference evidence="1" key="1">
    <citation type="journal article" date="2019" name="Environ. Microbiol.">
        <title>Novel haloarchaeal viruses from Lake Retba infecting Haloferax and Halorubrum species.</title>
        <authorList>
            <person name="Mizuno C.M."/>
            <person name="Prajapati B."/>
            <person name="Lucas-Staat S."/>
            <person name="Sime-Ngando T."/>
            <person name="Forterre P."/>
            <person name="Bamford D.H."/>
            <person name="Prangishvili D."/>
            <person name="Krupovic M."/>
            <person name="Oksanen H.M."/>
        </authorList>
    </citation>
    <scope>NUCLEOTIDE SEQUENCE</scope>
</reference>
<reference evidence="4" key="3">
    <citation type="submission" date="2024-09" db="PDB data bank">
        <title>CryoEM structure of Haloferax tailed virus.</title>
        <authorList>
            <person name="Zhang D."/>
            <person name="Daum B."/>
            <person name="Isupov M.N."/>
            <person name="McLaren M."/>
            <person name="Oksanen H."/>
            <person name="Quax T.E.F."/>
            <person name="Schwarzer S."/>
            <person name="Gold V.A.M."/>
        </authorList>
    </citation>
    <scope>STRUCTURE BY ELECTRON MICROSCOPY (2.37 ANGSTROMS)</scope>
</reference>
<keyword evidence="3" id="KW-0479">Metal-binding</keyword>
<dbReference type="EMDB" id="EMD-18642"/>
<proteinExistence type="evidence at protein level"/>
<dbReference type="PDB" id="8QSY">
    <property type="method" value="EM"/>
    <property type="resolution" value="2.68 A"/>
    <property type="chains" value="JI/JJ/JK/KI/KJ/KK/LI/LJ/LK/MI/MJ/MK/NI/NJ/NK=1-137"/>
</dbReference>
<feature type="binding site" evidence="3">
    <location>
        <position position="4"/>
    </location>
    <ligand>
        <name>Mg(2+)</name>
        <dbReference type="ChEBI" id="CHEBI:18420"/>
        <label>1</label>
    </ligand>
</feature>
<feature type="binding site" evidence="3">
    <location>
        <position position="75"/>
    </location>
    <ligand>
        <name>Mg(2+)</name>
        <dbReference type="ChEBI" id="CHEBI:18420"/>
        <label>3</label>
    </ligand>
</feature>